<name>A0A314YRN5_PRUYE</name>
<dbReference type="Gene3D" id="1.25.40.10">
    <property type="entry name" value="Tetratricopeptide repeat domain"/>
    <property type="match status" value="1"/>
</dbReference>
<comment type="caution">
    <text evidence="4">The sequence shown here is derived from an EMBL/GenBank/DDBJ whole genome shotgun (WGS) entry which is preliminary data.</text>
</comment>
<dbReference type="OrthoDB" id="1703878at2759"/>
<evidence type="ECO:0000313" key="4">
    <source>
        <dbReference type="EMBL" id="PQQ07611.1"/>
    </source>
</evidence>
<gene>
    <name evidence="4" type="ORF">Pyn_18471</name>
    <name evidence="3" type="ORF">Pyn_25002</name>
</gene>
<dbReference type="EMBL" id="PJQY01001180">
    <property type="protein sequence ID" value="PQQ04893.1"/>
    <property type="molecule type" value="Genomic_DNA"/>
</dbReference>
<sequence>MAMLIGYTQCGRIEEASQLFHAMPIKSVVACNAIILGYGQNGEVAKAREVFDIMRERDDRTWSATIKVYERKGFELETLDLFTLMQIEGVRPNFPSLISVLSVCGSFASIPRTENIMLVWLICLVEQER</sequence>
<dbReference type="GO" id="GO:0009451">
    <property type="term" value="P:RNA modification"/>
    <property type="evidence" value="ECO:0007669"/>
    <property type="project" value="InterPro"/>
</dbReference>
<proteinExistence type="predicted"/>
<organism evidence="4 5">
    <name type="scientific">Prunus yedoensis var. nudiflora</name>
    <dbReference type="NCBI Taxonomy" id="2094558"/>
    <lineage>
        <taxon>Eukaryota</taxon>
        <taxon>Viridiplantae</taxon>
        <taxon>Streptophyta</taxon>
        <taxon>Embryophyta</taxon>
        <taxon>Tracheophyta</taxon>
        <taxon>Spermatophyta</taxon>
        <taxon>Magnoliopsida</taxon>
        <taxon>eudicotyledons</taxon>
        <taxon>Gunneridae</taxon>
        <taxon>Pentapetalae</taxon>
        <taxon>rosids</taxon>
        <taxon>fabids</taxon>
        <taxon>Rosales</taxon>
        <taxon>Rosaceae</taxon>
        <taxon>Amygdaloideae</taxon>
        <taxon>Amygdaleae</taxon>
        <taxon>Prunus</taxon>
    </lineage>
</organism>
<dbReference type="Pfam" id="PF01535">
    <property type="entry name" value="PPR"/>
    <property type="match status" value="3"/>
</dbReference>
<evidence type="ECO:0000256" key="2">
    <source>
        <dbReference type="PROSITE-ProRule" id="PRU00708"/>
    </source>
</evidence>
<dbReference type="InterPro" id="IPR046960">
    <property type="entry name" value="PPR_At4g14850-like_plant"/>
</dbReference>
<accession>A0A314YRN5</accession>
<dbReference type="InterPro" id="IPR011990">
    <property type="entry name" value="TPR-like_helical_dom_sf"/>
</dbReference>
<protein>
    <submittedName>
        <fullName evidence="4">Pentatricopeptide repeat-containing protein</fullName>
    </submittedName>
</protein>
<dbReference type="AlphaFoldDB" id="A0A314YRN5"/>
<feature type="repeat" description="PPR" evidence="2">
    <location>
        <begin position="27"/>
        <end position="61"/>
    </location>
</feature>
<reference evidence="4 5" key="1">
    <citation type="submission" date="2018-02" db="EMBL/GenBank/DDBJ databases">
        <title>Draft genome of wild Prunus yedoensis var. nudiflora.</title>
        <authorList>
            <person name="Baek S."/>
            <person name="Kim J.-H."/>
            <person name="Choi K."/>
            <person name="Kim G.-B."/>
            <person name="Cho A."/>
            <person name="Jang H."/>
            <person name="Shin C.-H."/>
            <person name="Yu H.-J."/>
            <person name="Mun J.-H."/>
        </authorList>
    </citation>
    <scope>NUCLEOTIDE SEQUENCE [LARGE SCALE GENOMIC DNA]</scope>
    <source>
        <strain evidence="5">cv. Jeju island</strain>
        <tissue evidence="4">Leaf</tissue>
    </source>
</reference>
<keyword evidence="1" id="KW-0677">Repeat</keyword>
<evidence type="ECO:0000313" key="3">
    <source>
        <dbReference type="EMBL" id="PQQ04893.1"/>
    </source>
</evidence>
<dbReference type="NCBIfam" id="TIGR00756">
    <property type="entry name" value="PPR"/>
    <property type="match status" value="1"/>
</dbReference>
<dbReference type="PROSITE" id="PS51375">
    <property type="entry name" value="PPR"/>
    <property type="match status" value="1"/>
</dbReference>
<dbReference type="EMBL" id="PJQY01000841">
    <property type="protein sequence ID" value="PQQ07611.1"/>
    <property type="molecule type" value="Genomic_DNA"/>
</dbReference>
<dbReference type="PANTHER" id="PTHR47926:SF478">
    <property type="entry name" value="PENTACOTRIPEPTIDE-REPEAT REGION OF PRORP DOMAIN-CONTAINING PROTEIN"/>
    <property type="match status" value="1"/>
</dbReference>
<dbReference type="InterPro" id="IPR002885">
    <property type="entry name" value="PPR_rpt"/>
</dbReference>
<evidence type="ECO:0000256" key="1">
    <source>
        <dbReference type="ARBA" id="ARBA00022737"/>
    </source>
</evidence>
<dbReference type="PANTHER" id="PTHR47926">
    <property type="entry name" value="PENTATRICOPEPTIDE REPEAT-CONTAINING PROTEIN"/>
    <property type="match status" value="1"/>
</dbReference>
<dbReference type="GO" id="GO:0003723">
    <property type="term" value="F:RNA binding"/>
    <property type="evidence" value="ECO:0007669"/>
    <property type="project" value="InterPro"/>
</dbReference>
<keyword evidence="5" id="KW-1185">Reference proteome</keyword>
<dbReference type="Proteomes" id="UP000250321">
    <property type="component" value="Unassembled WGS sequence"/>
</dbReference>
<evidence type="ECO:0000313" key="5">
    <source>
        <dbReference type="Proteomes" id="UP000250321"/>
    </source>
</evidence>
<dbReference type="STRING" id="2094558.A0A314YRN5"/>